<sequence length="203" mass="22839">MTGSNRPREWSVAHTWWGVDLDESLHGWVRWENLFMGKNPVVASFVDEAGMAGSFPLSSPAQAAVAIATVVFIFVELHTWPLAKDFVIKFIKSPSPTAKPSLAVFEMVRSKGFRLHEHPFNKFFGSLDSITMDLAHHVISSTAAILTRHQLVKACKACEQHDIYNTQLDEKELASCQWKGTIRTTCKAANKFQNFDYAQKANR</sequence>
<dbReference type="AlphaFoldDB" id="A0A9D4ULG4"/>
<keyword evidence="2" id="KW-1185">Reference proteome</keyword>
<dbReference type="Proteomes" id="UP000886520">
    <property type="component" value="Chromosome 14"/>
</dbReference>
<name>A0A9D4ULG4_ADICA</name>
<evidence type="ECO:0000313" key="2">
    <source>
        <dbReference type="Proteomes" id="UP000886520"/>
    </source>
</evidence>
<dbReference type="EMBL" id="JABFUD020000014">
    <property type="protein sequence ID" value="KAI5070026.1"/>
    <property type="molecule type" value="Genomic_DNA"/>
</dbReference>
<gene>
    <name evidence="1" type="ORF">GOP47_0014369</name>
</gene>
<reference evidence="1" key="1">
    <citation type="submission" date="2021-01" db="EMBL/GenBank/DDBJ databases">
        <title>Adiantum capillus-veneris genome.</title>
        <authorList>
            <person name="Fang Y."/>
            <person name="Liao Q."/>
        </authorList>
    </citation>
    <scope>NUCLEOTIDE SEQUENCE</scope>
    <source>
        <strain evidence="1">H3</strain>
        <tissue evidence="1">Leaf</tissue>
    </source>
</reference>
<evidence type="ECO:0000313" key="1">
    <source>
        <dbReference type="EMBL" id="KAI5070026.1"/>
    </source>
</evidence>
<comment type="caution">
    <text evidence="1">The sequence shown here is derived from an EMBL/GenBank/DDBJ whole genome shotgun (WGS) entry which is preliminary data.</text>
</comment>
<proteinExistence type="predicted"/>
<accession>A0A9D4ULG4</accession>
<organism evidence="1 2">
    <name type="scientific">Adiantum capillus-veneris</name>
    <name type="common">Maidenhair fern</name>
    <dbReference type="NCBI Taxonomy" id="13818"/>
    <lineage>
        <taxon>Eukaryota</taxon>
        <taxon>Viridiplantae</taxon>
        <taxon>Streptophyta</taxon>
        <taxon>Embryophyta</taxon>
        <taxon>Tracheophyta</taxon>
        <taxon>Polypodiopsida</taxon>
        <taxon>Polypodiidae</taxon>
        <taxon>Polypodiales</taxon>
        <taxon>Pteridineae</taxon>
        <taxon>Pteridaceae</taxon>
        <taxon>Vittarioideae</taxon>
        <taxon>Adiantum</taxon>
    </lineage>
</organism>
<protein>
    <submittedName>
        <fullName evidence="1">Uncharacterized protein</fullName>
    </submittedName>
</protein>